<dbReference type="CDD" id="cd07817">
    <property type="entry name" value="SRPBCC_8"/>
    <property type="match status" value="1"/>
</dbReference>
<dbReference type="Proteomes" id="UP001369958">
    <property type="component" value="Chromosome"/>
</dbReference>
<evidence type="ECO:0000313" key="2">
    <source>
        <dbReference type="EMBL" id="WWT33272.1"/>
    </source>
</evidence>
<sequence length="209" mass="23375">MSRYPNKGRTVVLTMLVAALAANLALEGIATRQRRGASDAAPGRTARRRRFGNYAVTGKTVTINRPRADLYAFWRDFSNLALFMENVETVESLGDGTFRWFIRAPLGQTIELDTQIIEERENALIAWRSVDTAAIRAEGKVEFREASDGRGTEIEAIIAYEPPAGELGRLIGMLFGREPAVQGRRELKRFKMLMETGEVADARYFASQN</sequence>
<dbReference type="PANTHER" id="PTHR33824:SF7">
    <property type="entry name" value="POLYKETIDE CYCLASE_DEHYDRASE AND LIPID TRANSPORT SUPERFAMILY PROTEIN"/>
    <property type="match status" value="1"/>
</dbReference>
<evidence type="ECO:0000256" key="1">
    <source>
        <dbReference type="SAM" id="SignalP"/>
    </source>
</evidence>
<feature type="chain" id="PRO_5046606582" evidence="1">
    <location>
        <begin position="25"/>
        <end position="209"/>
    </location>
</feature>
<dbReference type="RefSeq" id="WP_338608748.1">
    <property type="nucleotide sequence ID" value="NZ_CP146275.1"/>
</dbReference>
<dbReference type="InterPro" id="IPR047137">
    <property type="entry name" value="ORF3"/>
</dbReference>
<dbReference type="InterPro" id="IPR019587">
    <property type="entry name" value="Polyketide_cyclase/dehydratase"/>
</dbReference>
<dbReference type="Gene3D" id="3.30.530.20">
    <property type="match status" value="1"/>
</dbReference>
<proteinExistence type="predicted"/>
<keyword evidence="3" id="KW-1185">Reference proteome</keyword>
<organism evidence="2 3">
    <name type="scientific">Pelagibacterium nitratireducens</name>
    <dbReference type="NCBI Taxonomy" id="1046114"/>
    <lineage>
        <taxon>Bacteria</taxon>
        <taxon>Pseudomonadati</taxon>
        <taxon>Pseudomonadota</taxon>
        <taxon>Alphaproteobacteria</taxon>
        <taxon>Hyphomicrobiales</taxon>
        <taxon>Devosiaceae</taxon>
        <taxon>Pelagibacterium</taxon>
    </lineage>
</organism>
<dbReference type="SUPFAM" id="SSF55961">
    <property type="entry name" value="Bet v1-like"/>
    <property type="match status" value="1"/>
</dbReference>
<accession>A0ABZ2I0G5</accession>
<dbReference type="EMBL" id="CP146275">
    <property type="protein sequence ID" value="WWT33272.1"/>
    <property type="molecule type" value="Genomic_DNA"/>
</dbReference>
<reference evidence="2 3" key="1">
    <citation type="submission" date="2024-02" db="EMBL/GenBank/DDBJ databases">
        <title>Complete genome sequence of Pelagibacterium nitratireducens ZH15.</title>
        <authorList>
            <person name="Zhao L.H."/>
        </authorList>
    </citation>
    <scope>NUCLEOTIDE SEQUENCE [LARGE SCALE GENOMIC DNA]</scope>
    <source>
        <strain evidence="2 3">ZH15</strain>
    </source>
</reference>
<dbReference type="PANTHER" id="PTHR33824">
    <property type="entry name" value="POLYKETIDE CYCLASE/DEHYDRASE AND LIPID TRANSPORT SUPERFAMILY PROTEIN"/>
    <property type="match status" value="1"/>
</dbReference>
<dbReference type="InterPro" id="IPR023393">
    <property type="entry name" value="START-like_dom_sf"/>
</dbReference>
<gene>
    <name evidence="2" type="ORF">V6617_02030</name>
</gene>
<protein>
    <submittedName>
        <fullName evidence="2">SRPBCC family protein</fullName>
    </submittedName>
</protein>
<keyword evidence="1" id="KW-0732">Signal</keyword>
<name>A0ABZ2I0G5_9HYPH</name>
<dbReference type="Pfam" id="PF10604">
    <property type="entry name" value="Polyketide_cyc2"/>
    <property type="match status" value="1"/>
</dbReference>
<evidence type="ECO:0000313" key="3">
    <source>
        <dbReference type="Proteomes" id="UP001369958"/>
    </source>
</evidence>
<feature type="signal peptide" evidence="1">
    <location>
        <begin position="1"/>
        <end position="24"/>
    </location>
</feature>